<evidence type="ECO:0000313" key="12">
    <source>
        <dbReference type="Proteomes" id="UP001497472"/>
    </source>
</evidence>
<keyword evidence="12" id="KW-1185">Reference proteome</keyword>
<evidence type="ECO:0000256" key="2">
    <source>
        <dbReference type="ARBA" id="ARBA00007603"/>
    </source>
</evidence>
<gene>
    <name evidence="11" type="ORF">LNINA_LOCUS10186</name>
</gene>
<evidence type="ECO:0000256" key="8">
    <source>
        <dbReference type="ARBA" id="ARBA00031344"/>
    </source>
</evidence>
<dbReference type="Pfam" id="PF12022">
    <property type="entry name" value="COG2_C"/>
    <property type="match status" value="1"/>
</dbReference>
<dbReference type="PANTHER" id="PTHR12961:SF0">
    <property type="entry name" value="CONSERVED OLIGOMERIC GOLGI COMPLEX SUBUNIT 2"/>
    <property type="match status" value="1"/>
</dbReference>
<dbReference type="GO" id="GO:0015031">
    <property type="term" value="P:protein transport"/>
    <property type="evidence" value="ECO:0007669"/>
    <property type="project" value="UniProtKB-KW"/>
</dbReference>
<evidence type="ECO:0000259" key="10">
    <source>
        <dbReference type="Pfam" id="PF12022"/>
    </source>
</evidence>
<accession>A0AAV1JNM8</accession>
<dbReference type="InterPro" id="IPR009316">
    <property type="entry name" value="COG2"/>
</dbReference>
<name>A0AAV1JNM8_9NEOP</name>
<keyword evidence="6" id="KW-0333">Golgi apparatus</keyword>
<evidence type="ECO:0000313" key="11">
    <source>
        <dbReference type="EMBL" id="CAK1551006.1"/>
    </source>
</evidence>
<sequence length="693" mass="80653">MESDIKGFTLPPAPRGLCFDRNDFVKTNFSVDSFLAEHQNVASLETMRDDLGVYLKVLRLAMIELINKDYANFVNLCATLIGFDKTIVKIQLPLGQLNNEVEDVKKCLEDAMKELALWLNQRHSLLKKKQLLKYYSQTVNCLSSIENILQDITEKTRQEQMVLADRAAMEYNHLKFSIVKCNNVVKPEQKKQYNEVGGKLIQILNDLLFQFWNDHNEENLLKTLMILTSLDRITETEMLMRKQAVGPLLLDIINEPSLQRSKEGLEGIYARILSLLDTKLKLLLTVTQHSKLKFQVQQFRFLVNCFWCEVENRLEVNLASIFAPGNPQLFYRRYSESMQFIKKLELHCDSKNTVKLLHSTSEYKSFQRRWNLPVYFQIRFQEIAGGFESSLRSSPTLHRDNDDFLLKETTKCWKALQDCWSDGIFIEALSHKFWKLSLQLIARYSTWISKYCLQRHSSPKVEIGSINKTLITTCMDLYVDTIALHQKLPKFIEIVESKLPNQNCRELIKQSIKPSEDMLCDNKVKIRECIVNELFSFFNIHLKQVSDIPRLYRKTNRSVPTKPCSYIDVIVKVVEDFKTDSKRLDNAFLIDIFESLYNIMTLSYCKYVEDVLTSVQKTEESLRRLKQIRERSSQPSNESAGVTDGDKIRLQLNVDVMYYTKLAESLHINVNNVHKLTELTSMTTEAVKNIDIK</sequence>
<evidence type="ECO:0000256" key="5">
    <source>
        <dbReference type="ARBA" id="ARBA00022927"/>
    </source>
</evidence>
<organism evidence="11 12">
    <name type="scientific">Leptosia nina</name>
    <dbReference type="NCBI Taxonomy" id="320188"/>
    <lineage>
        <taxon>Eukaryota</taxon>
        <taxon>Metazoa</taxon>
        <taxon>Ecdysozoa</taxon>
        <taxon>Arthropoda</taxon>
        <taxon>Hexapoda</taxon>
        <taxon>Insecta</taxon>
        <taxon>Pterygota</taxon>
        <taxon>Neoptera</taxon>
        <taxon>Endopterygota</taxon>
        <taxon>Lepidoptera</taxon>
        <taxon>Glossata</taxon>
        <taxon>Ditrysia</taxon>
        <taxon>Papilionoidea</taxon>
        <taxon>Pieridae</taxon>
        <taxon>Pierinae</taxon>
        <taxon>Leptosia</taxon>
    </lineage>
</organism>
<dbReference type="GO" id="GO:0007030">
    <property type="term" value="P:Golgi organization"/>
    <property type="evidence" value="ECO:0007669"/>
    <property type="project" value="InterPro"/>
</dbReference>
<dbReference type="Proteomes" id="UP001497472">
    <property type="component" value="Unassembled WGS sequence"/>
</dbReference>
<dbReference type="EMBL" id="CAVLEF010000105">
    <property type="protein sequence ID" value="CAK1551006.1"/>
    <property type="molecule type" value="Genomic_DNA"/>
</dbReference>
<comment type="subcellular location">
    <subcellularLocation>
        <location evidence="1">Golgi apparatus membrane</location>
        <topology evidence="1">Peripheral membrane protein</topology>
    </subcellularLocation>
</comment>
<dbReference type="InterPro" id="IPR024602">
    <property type="entry name" value="COG_su2_N"/>
</dbReference>
<feature type="domain" description="Conserved oligomeric Golgi complex subunit 2 N-terminal" evidence="9">
    <location>
        <begin position="17"/>
        <end position="90"/>
    </location>
</feature>
<evidence type="ECO:0000256" key="4">
    <source>
        <dbReference type="ARBA" id="ARBA00022448"/>
    </source>
</evidence>
<dbReference type="Pfam" id="PF06148">
    <property type="entry name" value="COG2_N"/>
    <property type="match status" value="1"/>
</dbReference>
<keyword evidence="5" id="KW-0653">Protein transport</keyword>
<comment type="similarity">
    <text evidence="2">Belongs to the COG2 family.</text>
</comment>
<feature type="domain" description="COG complex component COG2 C-terminal" evidence="10">
    <location>
        <begin position="368"/>
        <end position="656"/>
    </location>
</feature>
<evidence type="ECO:0000256" key="1">
    <source>
        <dbReference type="ARBA" id="ARBA00004395"/>
    </source>
</evidence>
<evidence type="ECO:0000256" key="7">
    <source>
        <dbReference type="ARBA" id="ARBA00023136"/>
    </source>
</evidence>
<evidence type="ECO:0000259" key="9">
    <source>
        <dbReference type="Pfam" id="PF06148"/>
    </source>
</evidence>
<dbReference type="GO" id="GO:0017119">
    <property type="term" value="C:Golgi transport complex"/>
    <property type="evidence" value="ECO:0007669"/>
    <property type="project" value="TreeGrafter"/>
</dbReference>
<dbReference type="AlphaFoldDB" id="A0AAV1JNM8"/>
<evidence type="ECO:0000256" key="6">
    <source>
        <dbReference type="ARBA" id="ARBA00023034"/>
    </source>
</evidence>
<dbReference type="GO" id="GO:0006891">
    <property type="term" value="P:intra-Golgi vesicle-mediated transport"/>
    <property type="evidence" value="ECO:0007669"/>
    <property type="project" value="TreeGrafter"/>
</dbReference>
<dbReference type="PANTHER" id="PTHR12961">
    <property type="entry name" value="CONSERVED OLIGOMERIC GOLGI COMPLEX COMPONENT 2"/>
    <property type="match status" value="1"/>
</dbReference>
<dbReference type="InterPro" id="IPR024603">
    <property type="entry name" value="COG_complex_COG2_C"/>
</dbReference>
<comment type="caution">
    <text evidence="11">The sequence shown here is derived from an EMBL/GenBank/DDBJ whole genome shotgun (WGS) entry which is preliminary data.</text>
</comment>
<keyword evidence="7" id="KW-0472">Membrane</keyword>
<reference evidence="11 12" key="1">
    <citation type="submission" date="2023-11" db="EMBL/GenBank/DDBJ databases">
        <authorList>
            <person name="Okamura Y."/>
        </authorList>
    </citation>
    <scope>NUCLEOTIDE SEQUENCE [LARGE SCALE GENOMIC DNA]</scope>
</reference>
<dbReference type="GO" id="GO:0000139">
    <property type="term" value="C:Golgi membrane"/>
    <property type="evidence" value="ECO:0007669"/>
    <property type="project" value="UniProtKB-SubCell"/>
</dbReference>
<evidence type="ECO:0000256" key="3">
    <source>
        <dbReference type="ARBA" id="ARBA00020977"/>
    </source>
</evidence>
<proteinExistence type="inferred from homology"/>
<keyword evidence="4" id="KW-0813">Transport</keyword>
<protein>
    <recommendedName>
        <fullName evidence="3">Conserved oligomeric Golgi complex subunit 2</fullName>
    </recommendedName>
    <alternativeName>
        <fullName evidence="8">Component of oligomeric Golgi complex 2</fullName>
    </alternativeName>
</protein>